<evidence type="ECO:0000313" key="2">
    <source>
        <dbReference type="EMBL" id="GAW94355.1"/>
    </source>
</evidence>
<dbReference type="Gene3D" id="1.10.30.50">
    <property type="match status" value="1"/>
</dbReference>
<dbReference type="InterPro" id="IPR052892">
    <property type="entry name" value="NA-targeting_endonuclease"/>
</dbReference>
<feature type="domain" description="HNH nuclease" evidence="1">
    <location>
        <begin position="59"/>
        <end position="110"/>
    </location>
</feature>
<dbReference type="Pfam" id="PF14239">
    <property type="entry name" value="RRXRR"/>
    <property type="match status" value="1"/>
</dbReference>
<dbReference type="InterPro" id="IPR047693">
    <property type="entry name" value="RNA-guided_IscB-like"/>
</dbReference>
<dbReference type="Pfam" id="PF01844">
    <property type="entry name" value="HNH"/>
    <property type="match status" value="1"/>
</dbReference>
<reference evidence="3" key="1">
    <citation type="journal article" date="2017" name="Appl. Environ. Microbiol.">
        <title>Genomic Analysis of Calderihabitans maritimus KKC1, a Thermophilic, Hydrogenogenic, Carboxydotrophic Bacterium Isolated from Marine Sediment.</title>
        <authorList>
            <person name="Omae K."/>
            <person name="Yoneda Y."/>
            <person name="Fukuyama Y."/>
            <person name="Yoshida T."/>
            <person name="Sako Y."/>
        </authorList>
    </citation>
    <scope>NUCLEOTIDE SEQUENCE [LARGE SCALE GENOMIC DNA]</scope>
    <source>
        <strain evidence="3">KKC1</strain>
    </source>
</reference>
<sequence>MPPSFEARVNQTLSAVNKLLKLLPITAISTEHVKFDTQKLQNPELSGIEYQKGTLFGYEVKEYLLEKWGHKCAYCGRKDVPLEIEHIIPRCRGGSDRISNLTLACHECNQRKGSMTATEFGYPHIQEQAKQSLREVAFINTTRWHLYERLKATGLPVECGTGALTKMNRVTRGLPKEHYFDACCVGPSTPVKVVVTQHYVQVWRAIVKY</sequence>
<keyword evidence="2" id="KW-0255">Endonuclease</keyword>
<dbReference type="InterPro" id="IPR003615">
    <property type="entry name" value="HNH_nuc"/>
</dbReference>
<dbReference type="Proteomes" id="UP000197032">
    <property type="component" value="Unassembled WGS sequence"/>
</dbReference>
<dbReference type="SMART" id="SM00507">
    <property type="entry name" value="HNHc"/>
    <property type="match status" value="1"/>
</dbReference>
<proteinExistence type="predicted"/>
<gene>
    <name evidence="2" type="ORF">KKC1_34620</name>
</gene>
<accession>A0A1Z5HYG9</accession>
<keyword evidence="2" id="KW-0378">Hydrolase</keyword>
<dbReference type="PANTHER" id="PTHR33877">
    <property type="entry name" value="SLL1193 PROTEIN"/>
    <property type="match status" value="1"/>
</dbReference>
<evidence type="ECO:0000313" key="3">
    <source>
        <dbReference type="Proteomes" id="UP000197032"/>
    </source>
</evidence>
<name>A0A1Z5HYG9_9FIRM</name>
<dbReference type="CDD" id="cd00085">
    <property type="entry name" value="HNHc"/>
    <property type="match status" value="1"/>
</dbReference>
<dbReference type="GO" id="GO:0004519">
    <property type="term" value="F:endonuclease activity"/>
    <property type="evidence" value="ECO:0007669"/>
    <property type="project" value="UniProtKB-KW"/>
</dbReference>
<organism evidence="2 3">
    <name type="scientific">Calderihabitans maritimus</name>
    <dbReference type="NCBI Taxonomy" id="1246530"/>
    <lineage>
        <taxon>Bacteria</taxon>
        <taxon>Bacillati</taxon>
        <taxon>Bacillota</taxon>
        <taxon>Clostridia</taxon>
        <taxon>Neomoorellales</taxon>
        <taxon>Calderihabitantaceae</taxon>
        <taxon>Calderihabitans</taxon>
    </lineage>
</organism>
<evidence type="ECO:0000259" key="1">
    <source>
        <dbReference type="SMART" id="SM00507"/>
    </source>
</evidence>
<protein>
    <submittedName>
        <fullName evidence="2">HNH endonuclease</fullName>
    </submittedName>
</protein>
<dbReference type="InterPro" id="IPR002711">
    <property type="entry name" value="HNH"/>
</dbReference>
<keyword evidence="2" id="KW-0540">Nuclease</keyword>
<dbReference type="PANTHER" id="PTHR33877:SF2">
    <property type="entry name" value="OS07G0170200 PROTEIN"/>
    <property type="match status" value="1"/>
</dbReference>
<dbReference type="EMBL" id="BDGJ01000215">
    <property type="protein sequence ID" value="GAW94355.1"/>
    <property type="molecule type" value="Genomic_DNA"/>
</dbReference>
<comment type="caution">
    <text evidence="2">The sequence shown here is derived from an EMBL/GenBank/DDBJ whole genome shotgun (WGS) entry which is preliminary data.</text>
</comment>
<dbReference type="AlphaFoldDB" id="A0A1Z5HYG9"/>
<dbReference type="InterPro" id="IPR025938">
    <property type="entry name" value="RRXRR_dom"/>
</dbReference>
<dbReference type="NCBIfam" id="NF040563">
    <property type="entry name" value="guided_IscB"/>
    <property type="match status" value="1"/>
</dbReference>
<keyword evidence="3" id="KW-1185">Reference proteome</keyword>